<feature type="transmembrane region" description="Helical" evidence="3">
    <location>
        <begin position="95"/>
        <end position="120"/>
    </location>
</feature>
<evidence type="ECO:0000256" key="1">
    <source>
        <dbReference type="ARBA" id="ARBA00022660"/>
    </source>
</evidence>
<dbReference type="AlphaFoldDB" id="A0A1G9EB19"/>
<name>A0A1G9EB19_9BACL</name>
<dbReference type="Gene3D" id="1.20.210.10">
    <property type="entry name" value="Cytochrome c oxidase-like, subunit I domain"/>
    <property type="match status" value="1"/>
</dbReference>
<evidence type="ECO:0000256" key="2">
    <source>
        <dbReference type="ARBA" id="ARBA00022982"/>
    </source>
</evidence>
<feature type="transmembrane region" description="Helical" evidence="3">
    <location>
        <begin position="132"/>
        <end position="155"/>
    </location>
</feature>
<dbReference type="STRING" id="576118.SAMN05216216_10821"/>
<dbReference type="RefSeq" id="WP_092985759.1">
    <property type="nucleotide sequence ID" value="NZ_FNFY01000008.1"/>
</dbReference>
<dbReference type="Pfam" id="PF00115">
    <property type="entry name" value="COX1"/>
    <property type="match status" value="1"/>
</dbReference>
<dbReference type="PANTHER" id="PTHR10422:SF40">
    <property type="entry name" value="CYTOCHROME C OXIDASE SUBUNIT I"/>
    <property type="match status" value="1"/>
</dbReference>
<feature type="transmembrane region" description="Helical" evidence="3">
    <location>
        <begin position="250"/>
        <end position="268"/>
    </location>
</feature>
<feature type="transmembrane region" description="Helical" evidence="3">
    <location>
        <begin position="372"/>
        <end position="392"/>
    </location>
</feature>
<gene>
    <name evidence="5" type="ORF">SAMN05216216_10821</name>
</gene>
<keyword evidence="3" id="KW-1133">Transmembrane helix</keyword>
<dbReference type="InterPro" id="IPR036927">
    <property type="entry name" value="Cyt_c_oxase-like_su1_sf"/>
</dbReference>
<evidence type="ECO:0000313" key="6">
    <source>
        <dbReference type="Proteomes" id="UP000199008"/>
    </source>
</evidence>
<protein>
    <submittedName>
        <fullName evidence="5">Cytochrome c oxidase subunit 1</fullName>
    </submittedName>
</protein>
<keyword evidence="3" id="KW-0472">Membrane</keyword>
<accession>A0A1G9EB19</accession>
<feature type="transmembrane region" description="Helical" evidence="3">
    <location>
        <begin position="413"/>
        <end position="435"/>
    </location>
</feature>
<reference evidence="6" key="1">
    <citation type="submission" date="2016-10" db="EMBL/GenBank/DDBJ databases">
        <authorList>
            <person name="Varghese N."/>
            <person name="Submissions S."/>
        </authorList>
    </citation>
    <scope>NUCLEOTIDE SEQUENCE [LARGE SCALE GENOMIC DNA]</scope>
    <source>
        <strain evidence="6">CGMCC 1.8895</strain>
    </source>
</reference>
<dbReference type="PANTHER" id="PTHR10422">
    <property type="entry name" value="CYTOCHROME C OXIDASE SUBUNIT 1"/>
    <property type="match status" value="1"/>
</dbReference>
<feature type="transmembrane region" description="Helical" evidence="3">
    <location>
        <begin position="511"/>
        <end position="531"/>
    </location>
</feature>
<dbReference type="SUPFAM" id="SSF81442">
    <property type="entry name" value="Cytochrome c oxidase subunit I-like"/>
    <property type="match status" value="1"/>
</dbReference>
<dbReference type="GO" id="GO:0016020">
    <property type="term" value="C:membrane"/>
    <property type="evidence" value="ECO:0007669"/>
    <property type="project" value="InterPro"/>
</dbReference>
<keyword evidence="3" id="KW-0812">Transmembrane</keyword>
<proteinExistence type="predicted"/>
<dbReference type="GO" id="GO:0009060">
    <property type="term" value="P:aerobic respiration"/>
    <property type="evidence" value="ECO:0007669"/>
    <property type="project" value="InterPro"/>
</dbReference>
<dbReference type="GO" id="GO:0004129">
    <property type="term" value="F:cytochrome-c oxidase activity"/>
    <property type="evidence" value="ECO:0007669"/>
    <property type="project" value="InterPro"/>
</dbReference>
<dbReference type="PRINTS" id="PR01165">
    <property type="entry name" value="CYCOXIDASEI"/>
</dbReference>
<keyword evidence="1" id="KW-0813">Transport</keyword>
<keyword evidence="6" id="KW-1185">Reference proteome</keyword>
<evidence type="ECO:0000313" key="5">
    <source>
        <dbReference type="EMBL" id="SDK73276.1"/>
    </source>
</evidence>
<feature type="transmembrane region" description="Helical" evidence="3">
    <location>
        <begin position="333"/>
        <end position="352"/>
    </location>
</feature>
<dbReference type="InterPro" id="IPR000883">
    <property type="entry name" value="Cyt_C_Oxase_1"/>
</dbReference>
<feature type="transmembrane region" description="Helical" evidence="3">
    <location>
        <begin position="216"/>
        <end position="238"/>
    </location>
</feature>
<organism evidence="5 6">
    <name type="scientific">Lacicoccus qingdaonensis</name>
    <dbReference type="NCBI Taxonomy" id="576118"/>
    <lineage>
        <taxon>Bacteria</taxon>
        <taxon>Bacillati</taxon>
        <taxon>Bacillota</taxon>
        <taxon>Bacilli</taxon>
        <taxon>Bacillales</taxon>
        <taxon>Salinicoccaceae</taxon>
        <taxon>Lacicoccus</taxon>
    </lineage>
</organism>
<feature type="transmembrane region" description="Helical" evidence="3">
    <location>
        <begin position="283"/>
        <end position="307"/>
    </location>
</feature>
<dbReference type="OrthoDB" id="9764568at2"/>
<evidence type="ECO:0000259" key="4">
    <source>
        <dbReference type="PROSITE" id="PS50855"/>
    </source>
</evidence>
<feature type="domain" description="Cytochrome oxidase subunit I profile" evidence="4">
    <location>
        <begin position="1"/>
        <end position="547"/>
    </location>
</feature>
<dbReference type="EMBL" id="FNFY01000008">
    <property type="protein sequence ID" value="SDK73276.1"/>
    <property type="molecule type" value="Genomic_DNA"/>
</dbReference>
<feature type="transmembrane region" description="Helical" evidence="3">
    <location>
        <begin position="12"/>
        <end position="34"/>
    </location>
</feature>
<dbReference type="PROSITE" id="PS50855">
    <property type="entry name" value="COX1"/>
    <property type="match status" value="1"/>
</dbReference>
<keyword evidence="2" id="KW-0249">Electron transport</keyword>
<keyword evidence="1" id="KW-0679">Respiratory chain</keyword>
<feature type="transmembrane region" description="Helical" evidence="3">
    <location>
        <begin position="167"/>
        <end position="196"/>
    </location>
</feature>
<feature type="transmembrane region" description="Helical" evidence="3">
    <location>
        <begin position="455"/>
        <end position="483"/>
    </location>
</feature>
<dbReference type="Proteomes" id="UP000199008">
    <property type="component" value="Unassembled WGS sequence"/>
</dbReference>
<sequence>MKKPLRIVTANKLALTNLATAFALLLVGGFFGLLQGLNRAGVLTIVGGMNYYEMLSLHGVLLILAFTTLFMNGYLWSAVDYVLGGLTKGIKTLGWAAYAIFMVGAILVAIMIIAGEATVLYTFYAPMAANPWFYIGLVFVVLNIWMSGIGVFISAFRWKKQNKGKHLPLFAFFAVGVYVLITFGTAFVAAEVFYIIPWTLGWIDTINVLLTRTLFWAFGHTLVNVWYLVAVSAWYLVVPKVIGGKLFSDSLARAVVILIVVLNVPGGFHHQIVDPGFTEGLKFMHLFMSLAIAVPSLLTAFALFATLERTGRRRGGKGLLGWFWKLPWHDVRFLTIMLAMISFIFGGAGGIAQTNNQLNQVVHNTLWVVGHFHVTVGVAVVLTFFGLVYWLIPHLSGRVLTKKIHNLGIWQTMIWTVGMLFMTLSMSYVGLLGSPRRTEYTTYGGNATALEWDPYLIFVGAGGTLLFAGVVIIVYIVFHLMFLAPKGYTEFMMVEEQEEDAHKTPKWTENWGLWVIVAILIISMGYVVPLVDLIGNSPPGSPPIRTF</sequence>
<feature type="transmembrane region" description="Helical" evidence="3">
    <location>
        <begin position="54"/>
        <end position="75"/>
    </location>
</feature>
<dbReference type="InterPro" id="IPR023616">
    <property type="entry name" value="Cyt_c_oxase-like_su1_dom"/>
</dbReference>
<evidence type="ECO:0000256" key="3">
    <source>
        <dbReference type="SAM" id="Phobius"/>
    </source>
</evidence>
<dbReference type="GO" id="GO:0020037">
    <property type="term" value="F:heme binding"/>
    <property type="evidence" value="ECO:0007669"/>
    <property type="project" value="InterPro"/>
</dbReference>